<feature type="domain" description="N-acetyltransferase" evidence="2">
    <location>
        <begin position="17"/>
        <end position="66"/>
    </location>
</feature>
<organism evidence="3 4">
    <name type="scientific">Mobilicoccus caccae</name>
    <dbReference type="NCBI Taxonomy" id="1859295"/>
    <lineage>
        <taxon>Bacteria</taxon>
        <taxon>Bacillati</taxon>
        <taxon>Actinomycetota</taxon>
        <taxon>Actinomycetes</taxon>
        <taxon>Micrococcales</taxon>
        <taxon>Dermatophilaceae</taxon>
        <taxon>Mobilicoccus</taxon>
    </lineage>
</organism>
<dbReference type="InterPro" id="IPR016181">
    <property type="entry name" value="Acyl_CoA_acyltransferase"/>
</dbReference>
<accession>A0ABQ6ILN1</accession>
<protein>
    <recommendedName>
        <fullName evidence="2">N-acetyltransferase domain-containing protein</fullName>
    </recommendedName>
</protein>
<feature type="compositionally biased region" description="Low complexity" evidence="1">
    <location>
        <begin position="71"/>
        <end position="87"/>
    </location>
</feature>
<evidence type="ECO:0000256" key="1">
    <source>
        <dbReference type="SAM" id="MobiDB-lite"/>
    </source>
</evidence>
<sequence>MPESFPDVVPVLESGQVRLRAHRTDDVPAIVEQCTDPESVRWTTVPRPYSEDDARRWIEMVADGWNTPIATGTGRSSGPTTPAFPASAAPSICARAVKAVPRSGSVCTPTLGGCT</sequence>
<reference evidence="4" key="1">
    <citation type="journal article" date="2019" name="Int. J. Syst. Evol. Microbiol.">
        <title>The Global Catalogue of Microorganisms (GCM) 10K type strain sequencing project: providing services to taxonomists for standard genome sequencing and annotation.</title>
        <authorList>
            <consortium name="The Broad Institute Genomics Platform"/>
            <consortium name="The Broad Institute Genome Sequencing Center for Infectious Disease"/>
            <person name="Wu L."/>
            <person name="Ma J."/>
        </authorList>
    </citation>
    <scope>NUCLEOTIDE SEQUENCE [LARGE SCALE GENOMIC DNA]</scope>
    <source>
        <strain evidence="4">NBRC 113072</strain>
    </source>
</reference>
<dbReference type="Pfam" id="PF13302">
    <property type="entry name" value="Acetyltransf_3"/>
    <property type="match status" value="1"/>
</dbReference>
<dbReference type="InterPro" id="IPR000182">
    <property type="entry name" value="GNAT_dom"/>
</dbReference>
<comment type="caution">
    <text evidence="3">The sequence shown here is derived from an EMBL/GenBank/DDBJ whole genome shotgun (WGS) entry which is preliminary data.</text>
</comment>
<evidence type="ECO:0000313" key="4">
    <source>
        <dbReference type="Proteomes" id="UP001157126"/>
    </source>
</evidence>
<gene>
    <name evidence="3" type="ORF">GCM10025883_00560</name>
</gene>
<evidence type="ECO:0000313" key="3">
    <source>
        <dbReference type="EMBL" id="GMA38011.1"/>
    </source>
</evidence>
<dbReference type="SUPFAM" id="SSF55729">
    <property type="entry name" value="Acyl-CoA N-acyltransferases (Nat)"/>
    <property type="match status" value="1"/>
</dbReference>
<feature type="region of interest" description="Disordered" evidence="1">
    <location>
        <begin position="67"/>
        <end position="87"/>
    </location>
</feature>
<dbReference type="Proteomes" id="UP001157126">
    <property type="component" value="Unassembled WGS sequence"/>
</dbReference>
<dbReference type="Gene3D" id="3.40.630.30">
    <property type="match status" value="1"/>
</dbReference>
<proteinExistence type="predicted"/>
<keyword evidence="4" id="KW-1185">Reference proteome</keyword>
<name>A0ABQ6ILN1_9MICO</name>
<evidence type="ECO:0000259" key="2">
    <source>
        <dbReference type="Pfam" id="PF13302"/>
    </source>
</evidence>
<dbReference type="EMBL" id="BSUO01000001">
    <property type="protein sequence ID" value="GMA38011.1"/>
    <property type="molecule type" value="Genomic_DNA"/>
</dbReference>